<keyword evidence="1" id="KW-0722">Serine protease inhibitor</keyword>
<evidence type="ECO:0000256" key="1">
    <source>
        <dbReference type="ARBA" id="ARBA00022900"/>
    </source>
</evidence>
<dbReference type="Proteomes" id="UP000887540">
    <property type="component" value="Unplaced"/>
</dbReference>
<evidence type="ECO:0000313" key="3">
    <source>
        <dbReference type="Proteomes" id="UP000887540"/>
    </source>
</evidence>
<reference evidence="4" key="1">
    <citation type="submission" date="2022-11" db="UniProtKB">
        <authorList>
            <consortium name="WormBaseParasite"/>
        </authorList>
    </citation>
    <scope>IDENTIFICATION</scope>
</reference>
<feature type="chain" id="PRO_5037296346" evidence="2">
    <location>
        <begin position="22"/>
        <end position="237"/>
    </location>
</feature>
<dbReference type="CDD" id="cd19941">
    <property type="entry name" value="TIL"/>
    <property type="match status" value="1"/>
</dbReference>
<dbReference type="InterPro" id="IPR036084">
    <property type="entry name" value="Ser_inhib-like_sf"/>
</dbReference>
<protein>
    <submittedName>
        <fullName evidence="4">TIL domain-containing protein</fullName>
    </submittedName>
</protein>
<dbReference type="AlphaFoldDB" id="A0A914EHQ0"/>
<dbReference type="Gene3D" id="2.10.25.10">
    <property type="entry name" value="Laminin"/>
    <property type="match status" value="1"/>
</dbReference>
<dbReference type="WBParaSite" id="ACRNAN_scaffold7959.g10314.t1">
    <property type="protein sequence ID" value="ACRNAN_scaffold7959.g10314.t1"/>
    <property type="gene ID" value="ACRNAN_scaffold7959.g10314"/>
</dbReference>
<proteinExistence type="predicted"/>
<keyword evidence="2" id="KW-0732">Signal</keyword>
<evidence type="ECO:0000313" key="4">
    <source>
        <dbReference type="WBParaSite" id="ACRNAN_scaffold7959.g10314.t1"/>
    </source>
</evidence>
<sequence>MKSEIFWCFITFYLLSCFVKAQNSTTSHPRCQRKEKWVQCGTCEPVCDNQEPICTMGSNMAALVCLPARCQCRKGFVRNNATGKCILRRQCSNINNLVRNPGGRMIPSNQRRNETHGKRQAPIACNCHRGLNCETLPCLIHPCPTRCNKPGGIPPVTGGNQFGDQGIPLVQFRQPGQLDQPEQVQQPGFQGFDAGGNPNKPNFNANPFLPVSGNVGNNNPSGQILNTGNSIWNSNGQ</sequence>
<dbReference type="SUPFAM" id="SSF57567">
    <property type="entry name" value="Serine protease inhibitors"/>
    <property type="match status" value="1"/>
</dbReference>
<dbReference type="GO" id="GO:0004867">
    <property type="term" value="F:serine-type endopeptidase inhibitor activity"/>
    <property type="evidence" value="ECO:0007669"/>
    <property type="project" value="UniProtKB-KW"/>
</dbReference>
<accession>A0A914EHQ0</accession>
<feature type="signal peptide" evidence="2">
    <location>
        <begin position="1"/>
        <end position="21"/>
    </location>
</feature>
<organism evidence="3 4">
    <name type="scientific">Acrobeloides nanus</name>
    <dbReference type="NCBI Taxonomy" id="290746"/>
    <lineage>
        <taxon>Eukaryota</taxon>
        <taxon>Metazoa</taxon>
        <taxon>Ecdysozoa</taxon>
        <taxon>Nematoda</taxon>
        <taxon>Chromadorea</taxon>
        <taxon>Rhabditida</taxon>
        <taxon>Tylenchina</taxon>
        <taxon>Cephalobomorpha</taxon>
        <taxon>Cephaloboidea</taxon>
        <taxon>Cephalobidae</taxon>
        <taxon>Acrobeloides</taxon>
    </lineage>
</organism>
<name>A0A914EHQ0_9BILA</name>
<keyword evidence="1" id="KW-0646">Protease inhibitor</keyword>
<evidence type="ECO:0000256" key="2">
    <source>
        <dbReference type="SAM" id="SignalP"/>
    </source>
</evidence>
<keyword evidence="3" id="KW-1185">Reference proteome</keyword>